<dbReference type="EMBL" id="CAJNOV010005612">
    <property type="protein sequence ID" value="CAF1218974.1"/>
    <property type="molecule type" value="Genomic_DNA"/>
</dbReference>
<dbReference type="Gene3D" id="1.20.58.60">
    <property type="match status" value="1"/>
</dbReference>
<evidence type="ECO:0000256" key="1">
    <source>
        <dbReference type="SAM" id="MobiDB-lite"/>
    </source>
</evidence>
<feature type="transmembrane region" description="Helical" evidence="2">
    <location>
        <begin position="1266"/>
        <end position="1286"/>
    </location>
</feature>
<feature type="region of interest" description="Disordered" evidence="1">
    <location>
        <begin position="993"/>
        <end position="1018"/>
    </location>
</feature>
<dbReference type="Proteomes" id="UP000663855">
    <property type="component" value="Unassembled WGS sequence"/>
</dbReference>
<organism evidence="3 4">
    <name type="scientific">Rotaria magnacalcarata</name>
    <dbReference type="NCBI Taxonomy" id="392030"/>
    <lineage>
        <taxon>Eukaryota</taxon>
        <taxon>Metazoa</taxon>
        <taxon>Spiralia</taxon>
        <taxon>Gnathifera</taxon>
        <taxon>Rotifera</taxon>
        <taxon>Eurotatoria</taxon>
        <taxon>Bdelloidea</taxon>
        <taxon>Philodinida</taxon>
        <taxon>Philodinidae</taxon>
        <taxon>Rotaria</taxon>
    </lineage>
</organism>
<keyword evidence="2" id="KW-0812">Transmembrane</keyword>
<keyword evidence="2" id="KW-0472">Membrane</keyword>
<protein>
    <recommendedName>
        <fullName evidence="5">KASH domain-containing protein</fullName>
    </recommendedName>
</protein>
<proteinExistence type="predicted"/>
<name>A0A814XMK3_9BILA</name>
<evidence type="ECO:0008006" key="5">
    <source>
        <dbReference type="Google" id="ProtNLM"/>
    </source>
</evidence>
<feature type="region of interest" description="Disordered" evidence="1">
    <location>
        <begin position="713"/>
        <end position="732"/>
    </location>
</feature>
<sequence length="1315" mass="153803">MNPVEVPNSIKTNKKPPQEFWNGTLVDNYNFLMSEELICRCKSSLDEPFISLNDLAVHHVSYNELEKQYVELSDWCAKISDVIKKISSNTLTCYLRQKYYEDLYEQGLMRLRMFKQYSNKLIQRFPDLNIVITNKMEIIYKIWNELEARFIGYLDEDFDQIIHDLHDELRLFEEWINTIEEQLERFNSIRNEKILPEDIQDLMKVQDEIKSRNSRVSSVIEICDRLKADYRQEIDQIPFDYASDLENRWHQMWINSVEIQCKLEDRCKIFKHSASSHIIDDDDIIPFNSSEYEKIPLTSSNNTSIDYVNSTLINRKRSRSPDININIISISSKPNRKMTKSKRRRSLSYLPNLSPSKLYYSLTNINDYDDKIIRKKYKKTTSKLDIGYASEDDYDRKPISKIKTSQSDNAIRIKLKSNVLSSLAQSLPLCAHVHLLPKWWRHSITSAYDTCSNPDIDMSIEETKKTRMKPSLLMYSEKYTKIKKYIEQKSPLKSNSYDASTEITDPEQSENDVDVLSSDLVSLSPVNHYENSDSLLYNRYTTTTTTGYSSDIELETKTVPSEIEDQPLLLCTDEITQMNTRASSSPPPITSNDDEPLNATINNDKIESSEPCWDGYQNPLFYSLNPHDTDSMETALKWDDQFFEIDQLCNTTSDDDIHVHYDNFIRPSLRNNNSSSLSLITSVTNKQQFDSDSDLDDFNYVINESERQLLKTRQSLEKKKRQQSQQESIVNDRNQRKYDELIRTCDTNIQCLEKILNNLHQSNNSRLNNTQAIELLQKYLSDWHHMKEQVVDDRTRARHLLHISQKIIKLKLRIDEELSQISTSLNHSWFDINSINQLKDQISYEIDIEQENRQKLITFYTDLHLVEEHLKEYLMTYPNASSSFHIDEQLHSNRVTLEQFTNKLDSYGNQLRTLITMIDNLSPVENHIEQKLTSIDYPGELQELQTSIDNYERMIPLNDSYLIIKNHCQYKLDLYRKMLNDFIRKHEKHVSFDSPININNNNSTNINSSTSSSLSSTPQVQYTYSSSDNFRKKKLIFNQYRQRETQDIQQTCSTNKTYDNKQSTTSSYISDDCKVLYIETVIEVPKPVFYEQATNTISTTNTEYHHHIPHNQQTIASNRNKYFMDITNKNQHSGDSTDDDLSTQPVNLSTTINRHQLTEDHLKQQGDSGIELDQTSSSSTIYNQQISKDRLLFPSTNRNYDKTSPSTLVRRIQKQTATKIENLHSDKTLLISPVLNSTQTNTYWNRLKEKWFRSLIIGLLILLKKWFRSLIIGLLILLSLFLIYLCGLDSCSRSALIQNFYQKIICIENEGLPTI</sequence>
<feature type="compositionally biased region" description="Low complexity" evidence="1">
    <location>
        <begin position="996"/>
        <end position="1017"/>
    </location>
</feature>
<reference evidence="3" key="1">
    <citation type="submission" date="2021-02" db="EMBL/GenBank/DDBJ databases">
        <authorList>
            <person name="Nowell W R."/>
        </authorList>
    </citation>
    <scope>NUCLEOTIDE SEQUENCE</scope>
</reference>
<dbReference type="SUPFAM" id="SSF46966">
    <property type="entry name" value="Spectrin repeat"/>
    <property type="match status" value="1"/>
</dbReference>
<gene>
    <name evidence="3" type="ORF">CJN711_LOCUS12903</name>
</gene>
<evidence type="ECO:0000313" key="4">
    <source>
        <dbReference type="Proteomes" id="UP000663855"/>
    </source>
</evidence>
<accession>A0A814XMK3</accession>
<evidence type="ECO:0000256" key="2">
    <source>
        <dbReference type="SAM" id="Phobius"/>
    </source>
</evidence>
<evidence type="ECO:0000313" key="3">
    <source>
        <dbReference type="EMBL" id="CAF1218974.1"/>
    </source>
</evidence>
<keyword evidence="2" id="KW-1133">Transmembrane helix</keyword>
<comment type="caution">
    <text evidence="3">The sequence shown here is derived from an EMBL/GenBank/DDBJ whole genome shotgun (WGS) entry which is preliminary data.</text>
</comment>